<reference evidence="2 3" key="1">
    <citation type="submission" date="2017-03" db="EMBL/GenBank/DDBJ databases">
        <title>Genome Survey of Euroglyphus maynei.</title>
        <authorList>
            <person name="Arlian L.G."/>
            <person name="Morgan M.S."/>
            <person name="Rider S.D."/>
        </authorList>
    </citation>
    <scope>NUCLEOTIDE SEQUENCE [LARGE SCALE GENOMIC DNA]</scope>
    <source>
        <strain evidence="2">Arlian Lab</strain>
        <tissue evidence="2">Whole body</tissue>
    </source>
</reference>
<name>A0A1Y3B7E9_EURMA</name>
<evidence type="ECO:0000313" key="2">
    <source>
        <dbReference type="EMBL" id="OTF75175.1"/>
    </source>
</evidence>
<dbReference type="Proteomes" id="UP000194236">
    <property type="component" value="Unassembled WGS sequence"/>
</dbReference>
<dbReference type="AlphaFoldDB" id="A0A1Y3B7E9"/>
<proteinExistence type="predicted"/>
<dbReference type="Gene3D" id="2.60.40.60">
    <property type="entry name" value="Cadherins"/>
    <property type="match status" value="1"/>
</dbReference>
<dbReference type="InterPro" id="IPR015919">
    <property type="entry name" value="Cadherin-like_sf"/>
</dbReference>
<dbReference type="EMBL" id="MUJZ01043255">
    <property type="protein sequence ID" value="OTF75175.1"/>
    <property type="molecule type" value="Genomic_DNA"/>
</dbReference>
<dbReference type="CDD" id="cd11304">
    <property type="entry name" value="Cadherin_repeat"/>
    <property type="match status" value="1"/>
</dbReference>
<dbReference type="GO" id="GO:0016020">
    <property type="term" value="C:membrane"/>
    <property type="evidence" value="ECO:0007669"/>
    <property type="project" value="InterPro"/>
</dbReference>
<organism evidence="2 3">
    <name type="scientific">Euroglyphus maynei</name>
    <name type="common">Mayne's house dust mite</name>
    <dbReference type="NCBI Taxonomy" id="6958"/>
    <lineage>
        <taxon>Eukaryota</taxon>
        <taxon>Metazoa</taxon>
        <taxon>Ecdysozoa</taxon>
        <taxon>Arthropoda</taxon>
        <taxon>Chelicerata</taxon>
        <taxon>Arachnida</taxon>
        <taxon>Acari</taxon>
        <taxon>Acariformes</taxon>
        <taxon>Sarcoptiformes</taxon>
        <taxon>Astigmata</taxon>
        <taxon>Psoroptidia</taxon>
        <taxon>Analgoidea</taxon>
        <taxon>Pyroglyphidae</taxon>
        <taxon>Pyroglyphinae</taxon>
        <taxon>Euroglyphus</taxon>
    </lineage>
</organism>
<comment type="caution">
    <text evidence="2">The sequence shown here is derived from an EMBL/GenBank/DDBJ whole genome shotgun (WGS) entry which is preliminary data.</text>
</comment>
<dbReference type="GO" id="GO:0005509">
    <property type="term" value="F:calcium ion binding"/>
    <property type="evidence" value="ECO:0007669"/>
    <property type="project" value="InterPro"/>
</dbReference>
<keyword evidence="3" id="KW-1185">Reference proteome</keyword>
<gene>
    <name evidence="2" type="ORF">BLA29_013190</name>
</gene>
<dbReference type="SUPFAM" id="SSF49313">
    <property type="entry name" value="Cadherin-like"/>
    <property type="match status" value="1"/>
</dbReference>
<keyword evidence="1" id="KW-0472">Membrane</keyword>
<evidence type="ECO:0000313" key="3">
    <source>
        <dbReference type="Proteomes" id="UP000194236"/>
    </source>
</evidence>
<feature type="transmembrane region" description="Helical" evidence="1">
    <location>
        <begin position="71"/>
        <end position="88"/>
    </location>
</feature>
<sequence>MNSIINVTLRMITGDIPLFTQSYYNITINENYPPMLPFLTIKAESSHGRQIFYQIEAGNDNDEFLLDFNTGLFPIFYLFIIFIILHFTKL</sequence>
<evidence type="ECO:0000256" key="1">
    <source>
        <dbReference type="SAM" id="Phobius"/>
    </source>
</evidence>
<protein>
    <submittedName>
        <fullName evidence="2">Uncharacterized protein</fullName>
    </submittedName>
</protein>
<accession>A0A1Y3B7E9</accession>
<keyword evidence="1" id="KW-1133">Transmembrane helix</keyword>
<keyword evidence="1" id="KW-0812">Transmembrane</keyword>